<evidence type="ECO:0000313" key="4">
    <source>
        <dbReference type="Proteomes" id="UP000187185"/>
    </source>
</evidence>
<feature type="transmembrane region" description="Helical" evidence="2">
    <location>
        <begin position="23"/>
        <end position="42"/>
    </location>
</feature>
<keyword evidence="2" id="KW-1133">Transmembrane helix</keyword>
<dbReference type="KEGG" id="maur:BOH66_16075"/>
<gene>
    <name evidence="3" type="ORF">BOH66_16075</name>
</gene>
<proteinExistence type="predicted"/>
<accession>A0A1P8UBR1</accession>
<name>A0A1P8UBR1_9MICO</name>
<protein>
    <submittedName>
        <fullName evidence="3">Uncharacterized protein</fullName>
    </submittedName>
</protein>
<sequence>MSEDTGDTPPVDGHGQKRGRRRLSWIGGGVALVLVAGGIVAVPQIVHAQRVSEYAELVSLRDTAFADRAQAEATLEAAMALTLAQQSETGVLAQRLADLGQTPEPILPAQHAGELAAAGEAVASVIGEATEPEQQRAQAHERLVAGVAELQAQDQAARAEAEAAGEELPEPLAPASYLSLDIDAAAAVIGAEPVPEKVRAVADGDVTPELIEETRTEVASIEEETADLAALIRTEEQRMAEFTGAIESTVPTLRAAAEGAAAVAPQLVEHAPKAPDASNVAVTAAHQAQEIASTEDAARILDGLAAYVEAARAAQAEHEAVVQREAAEAAARAEAERRQNANREGNSGGGSKGSRLCSRYRPSPGGGGSLVLVYC</sequence>
<keyword evidence="2" id="KW-0812">Transmembrane</keyword>
<evidence type="ECO:0000256" key="2">
    <source>
        <dbReference type="SAM" id="Phobius"/>
    </source>
</evidence>
<evidence type="ECO:0000256" key="1">
    <source>
        <dbReference type="SAM" id="MobiDB-lite"/>
    </source>
</evidence>
<feature type="compositionally biased region" description="Basic and acidic residues" evidence="1">
    <location>
        <begin position="332"/>
        <end position="341"/>
    </location>
</feature>
<reference evidence="3 4" key="1">
    <citation type="submission" date="2016-12" db="EMBL/GenBank/DDBJ databases">
        <title>Complete genome sequence of Microbacterium aurum KACC 15219.</title>
        <authorList>
            <person name="Jung Y."/>
            <person name="Shin J.-H."/>
            <person name="Lee Y.-J."/>
            <person name="Yi H."/>
            <person name="Bahn Y.-S."/>
            <person name="Kim J.F."/>
            <person name="Lee D.-W."/>
        </authorList>
    </citation>
    <scope>NUCLEOTIDE SEQUENCE [LARGE SCALE GENOMIC DNA]</scope>
    <source>
        <strain evidence="3 4">KACC 15219</strain>
    </source>
</reference>
<keyword evidence="2" id="KW-0472">Membrane</keyword>
<dbReference type="AlphaFoldDB" id="A0A1P8UBR1"/>
<feature type="region of interest" description="Disordered" evidence="1">
    <location>
        <begin position="332"/>
        <end position="361"/>
    </location>
</feature>
<organism evidence="3 4">
    <name type="scientific">Microbacterium aurum</name>
    <dbReference type="NCBI Taxonomy" id="36805"/>
    <lineage>
        <taxon>Bacteria</taxon>
        <taxon>Bacillati</taxon>
        <taxon>Actinomycetota</taxon>
        <taxon>Actinomycetes</taxon>
        <taxon>Micrococcales</taxon>
        <taxon>Microbacteriaceae</taxon>
        <taxon>Microbacterium</taxon>
    </lineage>
</organism>
<dbReference type="EMBL" id="CP018762">
    <property type="protein sequence ID" value="APZ35577.1"/>
    <property type="molecule type" value="Genomic_DNA"/>
</dbReference>
<keyword evidence="4" id="KW-1185">Reference proteome</keyword>
<dbReference type="Proteomes" id="UP000187185">
    <property type="component" value="Chromosome"/>
</dbReference>
<dbReference type="RefSeq" id="WP_076691942.1">
    <property type="nucleotide sequence ID" value="NZ_CP018762.1"/>
</dbReference>
<evidence type="ECO:0000313" key="3">
    <source>
        <dbReference type="EMBL" id="APZ35577.1"/>
    </source>
</evidence>